<evidence type="ECO:0000256" key="4">
    <source>
        <dbReference type="ARBA" id="ARBA00022723"/>
    </source>
</evidence>
<dbReference type="GO" id="GO:0008299">
    <property type="term" value="P:isoprenoid biosynthetic process"/>
    <property type="evidence" value="ECO:0007669"/>
    <property type="project" value="UniProtKB-KW"/>
</dbReference>
<evidence type="ECO:0000256" key="5">
    <source>
        <dbReference type="ARBA" id="ARBA00022842"/>
    </source>
</evidence>
<dbReference type="InterPro" id="IPR033749">
    <property type="entry name" value="Polyprenyl_synt_CS"/>
</dbReference>
<evidence type="ECO:0000256" key="2">
    <source>
        <dbReference type="ARBA" id="ARBA00006706"/>
    </source>
</evidence>
<dbReference type="GO" id="GO:1990234">
    <property type="term" value="C:transferase complex"/>
    <property type="evidence" value="ECO:0007669"/>
    <property type="project" value="TreeGrafter"/>
</dbReference>
<dbReference type="SFLD" id="SFLDS00005">
    <property type="entry name" value="Isoprenoid_Synthase_Type_I"/>
    <property type="match status" value="1"/>
</dbReference>
<accession>A0A0F7SPU6</accession>
<evidence type="ECO:0000256" key="12">
    <source>
        <dbReference type="SAM" id="MobiDB-lite"/>
    </source>
</evidence>
<dbReference type="Pfam" id="PF00348">
    <property type="entry name" value="polyprenyl_synt"/>
    <property type="match status" value="1"/>
</dbReference>
<keyword evidence="5" id="KW-0460">Magnesium</keyword>
<dbReference type="PANTHER" id="PTHR12001">
    <property type="entry name" value="GERANYLGERANYL PYROPHOSPHATE SYNTHASE"/>
    <property type="match status" value="1"/>
</dbReference>
<comment type="cofactor">
    <cofactor evidence="1">
        <name>Mg(2+)</name>
        <dbReference type="ChEBI" id="CHEBI:18420"/>
    </cofactor>
</comment>
<dbReference type="AlphaFoldDB" id="A0A0F7SPU6"/>
<evidence type="ECO:0000256" key="10">
    <source>
        <dbReference type="ARBA" id="ARBA00032873"/>
    </source>
</evidence>
<comment type="similarity">
    <text evidence="2 11">Belongs to the FPP/GGPP synthase family.</text>
</comment>
<dbReference type="EMBL" id="LN483142">
    <property type="protein sequence ID" value="CED82684.1"/>
    <property type="molecule type" value="Genomic_DNA"/>
</dbReference>
<proteinExistence type="inferred from homology"/>
<keyword evidence="4" id="KW-0479">Metal-binding</keyword>
<sequence>MLITARSSFRSVVPRALRQTRPASLLTTTIQNALPEGLKPSGLPKLESPLSLLQTELSSLQSNISHLLGSGHPSLDSVAKYYFQAEGKNVRPKIVLLMAQATNGLGSNWQEVASKDPNEVDRWLTQRDDVLNDYNPGMPESTRSFQNVFIPSSSSSPRAGLHSSLNSPLRRSPSSPAHSVHLPSGPLASLALADPTILLPTQKRLAEITEMIHVASLLHDDVIDVSPTRRGAPSAPNLFGNKVSILGGDFLLGRASAALARLGSPEVVELLSTVIANLVEGEMMQLKATQEPERSPTAEGFDKYMQKTYLKTASLMAKSARASVILGGAECDEELKDVAYAYGRNLGIAFQLVDDLLDFTPTPSTTMGKPSSGFDLSLGLATAPLLYAWESNPSLTPLIRRGFSEPGDVPTARDLVLASDGMDRTRKLAREYAEGARDLIRDRLPESEARAGLEDLTEQVLKRCK</sequence>
<evidence type="ECO:0000256" key="8">
    <source>
        <dbReference type="ARBA" id="ARBA00032424"/>
    </source>
</evidence>
<dbReference type="InterPro" id="IPR000092">
    <property type="entry name" value="Polyprenyl_synt"/>
</dbReference>
<evidence type="ECO:0000256" key="11">
    <source>
        <dbReference type="RuleBase" id="RU004466"/>
    </source>
</evidence>
<evidence type="ECO:0000313" key="13">
    <source>
        <dbReference type="EMBL" id="CED82684.1"/>
    </source>
</evidence>
<dbReference type="GO" id="GO:0004659">
    <property type="term" value="F:prenyltransferase activity"/>
    <property type="evidence" value="ECO:0007669"/>
    <property type="project" value="InterPro"/>
</dbReference>
<name>A0A0F7SPU6_PHARH</name>
<evidence type="ECO:0000256" key="1">
    <source>
        <dbReference type="ARBA" id="ARBA00001946"/>
    </source>
</evidence>
<dbReference type="PANTHER" id="PTHR12001:SF69">
    <property type="entry name" value="ALL TRANS-POLYPRENYL-DIPHOSPHATE SYNTHASE PDSS1"/>
    <property type="match status" value="1"/>
</dbReference>
<organism evidence="13">
    <name type="scientific">Phaffia rhodozyma</name>
    <name type="common">Yeast</name>
    <name type="synonym">Xanthophyllomyces dendrorhous</name>
    <dbReference type="NCBI Taxonomy" id="264483"/>
    <lineage>
        <taxon>Eukaryota</taxon>
        <taxon>Fungi</taxon>
        <taxon>Dikarya</taxon>
        <taxon>Basidiomycota</taxon>
        <taxon>Agaricomycotina</taxon>
        <taxon>Tremellomycetes</taxon>
        <taxon>Cystofilobasidiales</taxon>
        <taxon>Mrakiaceae</taxon>
        <taxon>Phaffia</taxon>
    </lineage>
</organism>
<dbReference type="PROSITE" id="PS00444">
    <property type="entry name" value="POLYPRENYL_SYNTHASE_2"/>
    <property type="match status" value="1"/>
</dbReference>
<dbReference type="GO" id="GO:0046872">
    <property type="term" value="F:metal ion binding"/>
    <property type="evidence" value="ECO:0007669"/>
    <property type="project" value="UniProtKB-KW"/>
</dbReference>
<dbReference type="Gene3D" id="1.10.600.10">
    <property type="entry name" value="Farnesyl Diphosphate Synthase"/>
    <property type="match status" value="1"/>
</dbReference>
<evidence type="ECO:0000256" key="9">
    <source>
        <dbReference type="ARBA" id="ARBA00032448"/>
    </source>
</evidence>
<dbReference type="SUPFAM" id="SSF48576">
    <property type="entry name" value="Terpenoid synthases"/>
    <property type="match status" value="1"/>
</dbReference>
<evidence type="ECO:0000256" key="3">
    <source>
        <dbReference type="ARBA" id="ARBA00022679"/>
    </source>
</evidence>
<dbReference type="PROSITE" id="PS00723">
    <property type="entry name" value="POLYPRENYL_SYNTHASE_1"/>
    <property type="match status" value="1"/>
</dbReference>
<evidence type="ECO:0000256" key="7">
    <source>
        <dbReference type="ARBA" id="ARBA00032380"/>
    </source>
</evidence>
<keyword evidence="3 11" id="KW-0808">Transferase</keyword>
<keyword evidence="6" id="KW-0414">Isoprene biosynthesis</keyword>
<feature type="region of interest" description="Disordered" evidence="12">
    <location>
        <begin position="153"/>
        <end position="181"/>
    </location>
</feature>
<protein>
    <recommendedName>
        <fullName evidence="10">(2E,6E)-farnesyl diphosphate synthase</fullName>
    </recommendedName>
    <alternativeName>
        <fullName evidence="9">Dimethylallyltranstransferase</fullName>
    </alternativeName>
    <alternativeName>
        <fullName evidence="8">Farnesyl diphosphate synthase</fullName>
    </alternativeName>
    <alternativeName>
        <fullName evidence="7">Geranyltranstransferase</fullName>
    </alternativeName>
</protein>
<evidence type="ECO:0000256" key="6">
    <source>
        <dbReference type="ARBA" id="ARBA00023229"/>
    </source>
</evidence>
<reference evidence="13" key="1">
    <citation type="submission" date="2014-08" db="EMBL/GenBank/DDBJ databases">
        <authorList>
            <person name="Sharma Rahul"/>
            <person name="Thines Marco"/>
        </authorList>
    </citation>
    <scope>NUCLEOTIDE SEQUENCE</scope>
</reference>
<dbReference type="CDD" id="cd00685">
    <property type="entry name" value="Trans_IPPS_HT"/>
    <property type="match status" value="1"/>
</dbReference>
<dbReference type="GO" id="GO:0006744">
    <property type="term" value="P:ubiquinone biosynthetic process"/>
    <property type="evidence" value="ECO:0007669"/>
    <property type="project" value="TreeGrafter"/>
</dbReference>
<dbReference type="InterPro" id="IPR008949">
    <property type="entry name" value="Isoprenoid_synthase_dom_sf"/>
</dbReference>
<feature type="compositionally biased region" description="Low complexity" evidence="12">
    <location>
        <begin position="161"/>
        <end position="181"/>
    </location>
</feature>